<name>A0AAW2FT97_9HYME</name>
<sequence length="101" mass="12366">MPSKKFSRGWSNAACTSKLHTYRINIEIFPSRQRQHFRVTRHLSNEMYKGLEKQLSLRFAENVAIIILKRDVRYFKEIIWKKIKLYNHKIYKINRKKNKIK</sequence>
<dbReference type="Proteomes" id="UP001430953">
    <property type="component" value="Unassembled WGS sequence"/>
</dbReference>
<dbReference type="EMBL" id="JADYXP020000008">
    <property type="protein sequence ID" value="KAL0118375.1"/>
    <property type="molecule type" value="Genomic_DNA"/>
</dbReference>
<reference evidence="1 2" key="1">
    <citation type="submission" date="2023-03" db="EMBL/GenBank/DDBJ databases">
        <title>High recombination rates correlate with genetic variation in Cardiocondyla obscurior ants.</title>
        <authorList>
            <person name="Errbii M."/>
        </authorList>
    </citation>
    <scope>NUCLEOTIDE SEQUENCE [LARGE SCALE GENOMIC DNA]</scope>
    <source>
        <strain evidence="1">Alpha-2009</strain>
        <tissue evidence="1">Whole body</tissue>
    </source>
</reference>
<dbReference type="AlphaFoldDB" id="A0AAW2FT97"/>
<keyword evidence="2" id="KW-1185">Reference proteome</keyword>
<protein>
    <submittedName>
        <fullName evidence="1">Uncharacterized protein</fullName>
    </submittedName>
</protein>
<evidence type="ECO:0000313" key="2">
    <source>
        <dbReference type="Proteomes" id="UP001430953"/>
    </source>
</evidence>
<proteinExistence type="predicted"/>
<gene>
    <name evidence="1" type="ORF">PUN28_009198</name>
</gene>
<comment type="caution">
    <text evidence="1">The sequence shown here is derived from an EMBL/GenBank/DDBJ whole genome shotgun (WGS) entry which is preliminary data.</text>
</comment>
<evidence type="ECO:0000313" key="1">
    <source>
        <dbReference type="EMBL" id="KAL0118375.1"/>
    </source>
</evidence>
<accession>A0AAW2FT97</accession>
<organism evidence="1 2">
    <name type="scientific">Cardiocondyla obscurior</name>
    <dbReference type="NCBI Taxonomy" id="286306"/>
    <lineage>
        <taxon>Eukaryota</taxon>
        <taxon>Metazoa</taxon>
        <taxon>Ecdysozoa</taxon>
        <taxon>Arthropoda</taxon>
        <taxon>Hexapoda</taxon>
        <taxon>Insecta</taxon>
        <taxon>Pterygota</taxon>
        <taxon>Neoptera</taxon>
        <taxon>Endopterygota</taxon>
        <taxon>Hymenoptera</taxon>
        <taxon>Apocrita</taxon>
        <taxon>Aculeata</taxon>
        <taxon>Formicoidea</taxon>
        <taxon>Formicidae</taxon>
        <taxon>Myrmicinae</taxon>
        <taxon>Cardiocondyla</taxon>
    </lineage>
</organism>